<accession>A0ABC9AY51</accession>
<dbReference type="Proteomes" id="UP001497457">
    <property type="component" value="Chromosome 23rd"/>
</dbReference>
<dbReference type="AlphaFoldDB" id="A0ABC9AY51"/>
<evidence type="ECO:0000256" key="1">
    <source>
        <dbReference type="SAM" id="SignalP"/>
    </source>
</evidence>
<evidence type="ECO:0000313" key="2">
    <source>
        <dbReference type="EMBL" id="CAL4987144.1"/>
    </source>
</evidence>
<name>A0ABC9AY51_9POAL</name>
<organism evidence="2 3">
    <name type="scientific">Urochloa decumbens</name>
    <dbReference type="NCBI Taxonomy" id="240449"/>
    <lineage>
        <taxon>Eukaryota</taxon>
        <taxon>Viridiplantae</taxon>
        <taxon>Streptophyta</taxon>
        <taxon>Embryophyta</taxon>
        <taxon>Tracheophyta</taxon>
        <taxon>Spermatophyta</taxon>
        <taxon>Magnoliopsida</taxon>
        <taxon>Liliopsida</taxon>
        <taxon>Poales</taxon>
        <taxon>Poaceae</taxon>
        <taxon>PACMAD clade</taxon>
        <taxon>Panicoideae</taxon>
        <taxon>Panicodae</taxon>
        <taxon>Paniceae</taxon>
        <taxon>Melinidinae</taxon>
        <taxon>Urochloa</taxon>
    </lineage>
</organism>
<proteinExistence type="predicted"/>
<feature type="signal peptide" evidence="1">
    <location>
        <begin position="1"/>
        <end position="27"/>
    </location>
</feature>
<gene>
    <name evidence="2" type="ORF">URODEC1_LOCUS58691</name>
</gene>
<dbReference type="EMBL" id="OZ075133">
    <property type="protein sequence ID" value="CAL4987144.1"/>
    <property type="molecule type" value="Genomic_DNA"/>
</dbReference>
<keyword evidence="1" id="KW-0732">Signal</keyword>
<sequence length="174" mass="18150">MVSSGAAGLKAAAAIAIFAVLVVSSQGHPRTKPLCSDCQSLCDANCTAMVIASCTEECNFQAGCDSCKSQVLQFCCQSFCSSSNDTSTVSSCCPSDCISGSCVSCSCDNCDTAAQNSCRSACSDLRCRACQNGVGQQCNISGCVADCNDHCVKKDCWEDACLVHLCVDVWIYCL</sequence>
<protein>
    <submittedName>
        <fullName evidence="2">Uncharacterized protein</fullName>
    </submittedName>
</protein>
<reference evidence="2" key="1">
    <citation type="submission" date="2024-10" db="EMBL/GenBank/DDBJ databases">
        <authorList>
            <person name="Ryan C."/>
        </authorList>
    </citation>
    <scope>NUCLEOTIDE SEQUENCE [LARGE SCALE GENOMIC DNA]</scope>
</reference>
<feature type="chain" id="PRO_5044764210" evidence="1">
    <location>
        <begin position="28"/>
        <end position="174"/>
    </location>
</feature>
<keyword evidence="3" id="KW-1185">Reference proteome</keyword>
<evidence type="ECO:0000313" key="3">
    <source>
        <dbReference type="Proteomes" id="UP001497457"/>
    </source>
</evidence>